<dbReference type="InterPro" id="IPR019775">
    <property type="entry name" value="WD40_repeat_CS"/>
</dbReference>
<feature type="repeat" description="WD" evidence="3">
    <location>
        <begin position="3139"/>
        <end position="3180"/>
    </location>
</feature>
<dbReference type="InterPro" id="IPR050865">
    <property type="entry name" value="BEACH_Domain"/>
</dbReference>
<feature type="repeat" description="WD" evidence="3">
    <location>
        <begin position="3275"/>
        <end position="3313"/>
    </location>
</feature>
<feature type="domain" description="BEACH" evidence="4">
    <location>
        <begin position="2671"/>
        <end position="2953"/>
    </location>
</feature>
<dbReference type="SMART" id="SM00320">
    <property type="entry name" value="WD40"/>
    <property type="match status" value="4"/>
</dbReference>
<dbReference type="SUPFAM" id="SSF50978">
    <property type="entry name" value="WD40 repeat-like"/>
    <property type="match status" value="1"/>
</dbReference>
<dbReference type="SMART" id="SM01026">
    <property type="entry name" value="Beach"/>
    <property type="match status" value="1"/>
</dbReference>
<gene>
    <name evidence="6" type="ORF">LOD99_3513</name>
</gene>
<evidence type="ECO:0000256" key="3">
    <source>
        <dbReference type="PROSITE-ProRule" id="PRU00221"/>
    </source>
</evidence>
<dbReference type="PROSITE" id="PS00678">
    <property type="entry name" value="WD_REPEATS_1"/>
    <property type="match status" value="1"/>
</dbReference>
<dbReference type="SUPFAM" id="SSF81837">
    <property type="entry name" value="BEACH domain"/>
    <property type="match status" value="1"/>
</dbReference>
<dbReference type="InterPro" id="IPR023362">
    <property type="entry name" value="PH-BEACH_dom"/>
</dbReference>
<reference evidence="6 7" key="1">
    <citation type="journal article" date="2023" name="BMC Biol.">
        <title>The compact genome of the sponge Oopsacas minuta (Hexactinellida) is lacking key metazoan core genes.</title>
        <authorList>
            <person name="Santini S."/>
            <person name="Schenkelaars Q."/>
            <person name="Jourda C."/>
            <person name="Duchesne M."/>
            <person name="Belahbib H."/>
            <person name="Rocher C."/>
            <person name="Selva M."/>
            <person name="Riesgo A."/>
            <person name="Vervoort M."/>
            <person name="Leys S.P."/>
            <person name="Kodjabachian L."/>
            <person name="Le Bivic A."/>
            <person name="Borchiellini C."/>
            <person name="Claverie J.M."/>
            <person name="Renard E."/>
        </authorList>
    </citation>
    <scope>NUCLEOTIDE SEQUENCE [LARGE SCALE GENOMIC DNA]</scope>
    <source>
        <strain evidence="6">SPO-2</strain>
    </source>
</reference>
<dbReference type="CDD" id="cd06071">
    <property type="entry name" value="Beach"/>
    <property type="match status" value="1"/>
</dbReference>
<evidence type="ECO:0000256" key="1">
    <source>
        <dbReference type="ARBA" id="ARBA00022574"/>
    </source>
</evidence>
<dbReference type="InterPro" id="IPR000409">
    <property type="entry name" value="BEACH_dom"/>
</dbReference>
<dbReference type="Gene3D" id="1.10.1540.10">
    <property type="entry name" value="BEACH domain"/>
    <property type="match status" value="1"/>
</dbReference>
<dbReference type="Proteomes" id="UP001165289">
    <property type="component" value="Unassembled WGS sequence"/>
</dbReference>
<dbReference type="Pfam" id="PF02138">
    <property type="entry name" value="Beach"/>
    <property type="match status" value="1"/>
</dbReference>
<dbReference type="PANTHER" id="PTHR13743:SF86">
    <property type="entry name" value="LYSOSOMAL-TRAFFICKING REGULATOR"/>
    <property type="match status" value="1"/>
</dbReference>
<keyword evidence="2" id="KW-0677">Repeat</keyword>
<name>A0AAV7JY28_9METZ</name>
<dbReference type="EMBL" id="JAKMXF010000266">
    <property type="protein sequence ID" value="KAI6653618.1"/>
    <property type="molecule type" value="Genomic_DNA"/>
</dbReference>
<accession>A0AAV7JY28</accession>
<dbReference type="InterPro" id="IPR011993">
    <property type="entry name" value="PH-like_dom_sf"/>
</dbReference>
<protein>
    <submittedName>
        <fullName evidence="6">Uncharacterized protein</fullName>
    </submittedName>
</protein>
<proteinExistence type="predicted"/>
<evidence type="ECO:0000313" key="7">
    <source>
        <dbReference type="Proteomes" id="UP001165289"/>
    </source>
</evidence>
<sequence>MSIYYDYSDDVSPVPLNIDLSYSHTDSYIVSPNLLHTIGDLECSHKEQNSIQDIVSEQLLVEWESYLREESESSKLNKLKSFLECFLSLYSIQPTQAIASFPGDISFVCTLLAKELITLVNQIKLDIYKEPDSLTSHHIQPKNCLRSCDKLEYLSNDFGYLLLHTLNILCGQVSPGHVELPLKILLILKQIIPNLDLSKPQRILSEIAEQNFANVKFISIDELSNRNIKVRQILFDPLQIERGTRGEYASSDVLLSEWSQSNKYSNNFEIFSEKIDSLCAKSNIEIVVILLSLFENLVQTESIIGNAIKIHVCLVHGLMDVHKKICDQEIFAFSDTKPDEDISQSAVSLRMLFLRLSLRVSFSELLLVSRHTQVLLFLLKTAPTATFSFLKNTLQLPTHTNHIGFKTVICEALNGTMLIGKMIVARLDSLGAKQRCVLIEFLEFLGENLFSIIPETIRKIDENYEESSELDSHNSNLLIVTLKSANASLINFLDELFKISFEELKSYANTLASSLINLIISKDVGIWIMSHLLFALRNSKSSPEIIHALTFSPFLNNISKFHDNPDIQSQILDIIENTLIRMSDHEENSYHSKFVRKTISWKFLEIYQLMLSPTTHLRSGPGKLIGVQERKALLNHLARLLHLGGFQLRKTVVFQVLFPLLVAINRYITNKPVSSPEEIIIIEPDIIKEEAVSLLELVSSSLQLLSKTSKLREHGEFFFEDGVEKELYENYLEILFSWIGNQNELRKAVIKSLKCVCMRESRQFFTCKVSFNRTSESIIVPSHPLNIDDPLASLSKSMNFADDNEEMRFQTIPLRNGTFLFGLILGLSTLPDPTNTLASSELWSYAHENYELKLNSDTSIKRALSELYLSPDFGNIINNLPAILSRLELHRDLWRAVAEILSHQHPSSSFLAQWIIGHKLDDLFVTCAHGLGKFMKKLNEFLNYNMDCPNALLQISAVLVSMFTYAISIKGLCCVVSLKTDLPRSKSLQGLKRLIKSLNGDCLKEIDFYKCPSGKYYVYTLMSLSTLTLVNPHHLKKNYHGHGFNDVDHYPMNSDLYLGRLFTNSIRDISQSQTIESHDQGYVAEVEDYFSPDLSFSVKKKTPRIVQEAPIIYFPEAVRQVFILFEMSFAPHNLTHELLKDALPTFELLLEILKSPYNLHILHLLQIFSKLIKICGHILVDNKSMAESECGEMITRILKILGKYSINPQQLKQLLLLFHKANYTHKIAEILAYISDFSKDGLVPPCCFISFPLTSLKFDFMSKEQHTTKLRFWELKGHENSLIPEAITKSEHKPHYIRLPKTDFTMLAGASFSIWMSVSPGLQSTPIFSIEMTDSFSAVTHRLVITASDQSRSIKVTPITMKTKTGQAFSTNFECVEFENVLRPGMWQNLGVSVWYDKEHKGTHGIRVFLLLYVDGSKIDEVKEIKFTEPRPNHCLSLWHVVIGGDVPDIRLISGVGSTNWKFCSLVVYRAILGSKEMYHIYRRGPHVASPYGLFNDQTIKNGELPGFLFSYSAFEHCTLLYSRSKGLPDAINDAVEIKMIDDQSLLIQPQKLPHLPDVLHCWGGISALLYLIAMLVRDGDPNNEYPVYLVLQTIKSCCELHRFTNESMIQLNGIVLLSRVFETSKAPIGEQILELFLSWCKDYNGRICSPEILQYILLNWRIWNRCQPVWKCLLKKLNNFLTVDGNIEIFRNTKALHRLLFSLQERSLDKSLSPLSLEVATQYLILIRSLVEQQFDDKKTFQINLRLITEFFFVSQLHPDPVEKSIRVTRVNLTDFMESSRNINSDISPSGFIDIRTPENSLFPGNPIINNILNLPDIDDIDTVHTQNLPDSMFPNQPQTHNTDLYSSFTNSVNITIELEVLNLIFSVLVNTPDSLSYVFFEDDTPLKPEILLHDSCMYTVCHRTKVIDTLRILYLRVTEIHRHRFMEMRGFHVLGVKLSKHSVSRDLVEACFRWISPAIKLNLAGELGLTDRTIPSFNLHAAILIFYIIEPCALACVKTCHQSLLLLMKLFQDIPNFANLSYKEHLLENFYIFAFQLKATKKFDLIAEDDKVLLFKDIRTFFQIICFYAIISPSLFNMLEDFLTFFHSYEMKCMGDQEYQIGLQFSRVVQYLALKESFTIILNMDTSKIIPPLSIGKIVEQEDLSKRFKELISRALGIVLFTTPVFTEGNSTFYAPTVGTNSYHLNEQSEEFAMLDASITIIISDFNYTSSDIQNVDWLFSSMILLKLSEILLSLRRELYMKYESAKKNRNFVDKHNHLSQFFKLFSFMLDTKRPKILRSYTIWCMLHHKTCRSLVKDIAGDEKSSVFYDCKDSRERFLIRLVYKASELFHQFSPDPSFFPPEKCQPVIDFFDNILERKQKSYLPRSFAKFADIWNERTKSEYSKLTEVNNTWKKEENESRTYWNQDMDNHRATVIEGWRRDKKATQESKEQIDEIALELQVRIKQSALQNLREWHTHVLGCLHSWRFLIQNMMHDRSLWFGDDNRHKIWGLDPTEGPNRIRMRLMQMPCDIQPEFFYGNKQFSTDTKHPMIYLFLDLPEHLKDIQLNEKPPYDDIILDKPCSSISQDHKRNGTLIITLKEVFFFSDQPLKEISHTKLLPYDSECTAVSWKIADLAHIYQRLCKLKDIALEFCLHNGHTLFLEFEGKKDRDDVYDKILYLHTGKLKNNMNTKLKDRVEECIAKWRQGGSNFQLIMDLNQLAGRTFNDLMQYPVFPFVLNDYTSNELNLEDSKSFRDLSLPLPAQSEQGRSKLTENYNETEHELMYTSLYSNTPSVLYFLIRIPPFTQQFIVFQGGKFDCADRSFHNIQTIWNQNTEPGSKSFKELIPEFFYFPEIFLNRADLNLGVRQCKSLVTDVELPSWASNDPRLFVLKHREALESPFVSKNIHKWLDLIFGCKQRDEGAINSYNVFDKRLYSFSDMPEYDRFVQLKMLEHTGQVPKQLMPSKQFPAKDYTLTRMPLGILPVAMVGSTSRKSPTTSFLNNIADIDIIHLIPYDNEYFIGKSRKQYPDLEIKESQSHKREKTITQLTYYENDFALIAVSGNNCISLRSKRSHGEFQGVVALLRWDFWDDHIEFRELKEKTTSSCYVYGHPLEKITVCQFIDSEVFITGSSMGVVTYWQTQRDQKDILITAKPSFLHGHSEPVTALAVCIPYSIMVSGSADRSIIVWDINRIAFVRSISTPKEAGDVTCIAISHTLGDISVACESGGGGSTLSVWTINGQFVKQLNVNVGITCMQYTAALEGVYVNVLVTGHRDGWVRFLSSWNLTIIRELNTYTNNNITALAFGPSYKEIVVASENGCVSLWNLQPRYH</sequence>
<dbReference type="InterPro" id="IPR015943">
    <property type="entry name" value="WD40/YVTN_repeat-like_dom_sf"/>
</dbReference>
<dbReference type="PROSITE" id="PS50294">
    <property type="entry name" value="WD_REPEATS_REGION"/>
    <property type="match status" value="2"/>
</dbReference>
<dbReference type="PROSITE" id="PS51783">
    <property type="entry name" value="PH_BEACH"/>
    <property type="match status" value="1"/>
</dbReference>
<keyword evidence="7" id="KW-1185">Reference proteome</keyword>
<evidence type="ECO:0000313" key="6">
    <source>
        <dbReference type="EMBL" id="KAI6653618.1"/>
    </source>
</evidence>
<dbReference type="PROSITE" id="PS50197">
    <property type="entry name" value="BEACH"/>
    <property type="match status" value="1"/>
</dbReference>
<dbReference type="Gene3D" id="2.130.10.10">
    <property type="entry name" value="YVTN repeat-like/Quinoprotein amine dehydrogenase"/>
    <property type="match status" value="1"/>
</dbReference>
<dbReference type="PANTHER" id="PTHR13743">
    <property type="entry name" value="BEIGE/BEACH-RELATED"/>
    <property type="match status" value="1"/>
</dbReference>
<dbReference type="SUPFAM" id="SSF50729">
    <property type="entry name" value="PH domain-like"/>
    <property type="match status" value="1"/>
</dbReference>
<evidence type="ECO:0000259" key="4">
    <source>
        <dbReference type="PROSITE" id="PS50197"/>
    </source>
</evidence>
<dbReference type="Pfam" id="PF14844">
    <property type="entry name" value="PH_BEACH"/>
    <property type="match status" value="1"/>
</dbReference>
<dbReference type="Pfam" id="PF00400">
    <property type="entry name" value="WD40"/>
    <property type="match status" value="2"/>
</dbReference>
<dbReference type="InterPro" id="IPR036322">
    <property type="entry name" value="WD40_repeat_dom_sf"/>
</dbReference>
<comment type="caution">
    <text evidence="6">The sequence shown here is derived from an EMBL/GenBank/DDBJ whole genome shotgun (WGS) entry which is preliminary data.</text>
</comment>
<evidence type="ECO:0000256" key="2">
    <source>
        <dbReference type="ARBA" id="ARBA00022737"/>
    </source>
</evidence>
<dbReference type="InterPro" id="IPR001680">
    <property type="entry name" value="WD40_rpt"/>
</dbReference>
<dbReference type="Gene3D" id="2.30.29.30">
    <property type="entry name" value="Pleckstrin-homology domain (PH domain)/Phosphotyrosine-binding domain (PTB)"/>
    <property type="match status" value="1"/>
</dbReference>
<dbReference type="InterPro" id="IPR036372">
    <property type="entry name" value="BEACH_dom_sf"/>
</dbReference>
<feature type="domain" description="BEACH-type PH" evidence="5">
    <location>
        <begin position="2553"/>
        <end position="2660"/>
    </location>
</feature>
<organism evidence="6 7">
    <name type="scientific">Oopsacas minuta</name>
    <dbReference type="NCBI Taxonomy" id="111878"/>
    <lineage>
        <taxon>Eukaryota</taxon>
        <taxon>Metazoa</taxon>
        <taxon>Porifera</taxon>
        <taxon>Hexactinellida</taxon>
        <taxon>Hexasterophora</taxon>
        <taxon>Lyssacinosida</taxon>
        <taxon>Leucopsacidae</taxon>
        <taxon>Oopsacas</taxon>
    </lineage>
</organism>
<evidence type="ECO:0000259" key="5">
    <source>
        <dbReference type="PROSITE" id="PS51783"/>
    </source>
</evidence>
<keyword evidence="1 3" id="KW-0853">WD repeat</keyword>
<dbReference type="PROSITE" id="PS50082">
    <property type="entry name" value="WD_REPEATS_2"/>
    <property type="match status" value="2"/>
</dbReference>